<reference evidence="1" key="1">
    <citation type="submission" date="2019-08" db="EMBL/GenBank/DDBJ databases">
        <authorList>
            <person name="Kucharzyk K."/>
            <person name="Murdoch R.W."/>
            <person name="Higgins S."/>
            <person name="Loffler F."/>
        </authorList>
    </citation>
    <scope>NUCLEOTIDE SEQUENCE</scope>
</reference>
<name>A0A645D5L7_9ZZZZ</name>
<proteinExistence type="predicted"/>
<dbReference type="EMBL" id="VSSQ01033028">
    <property type="protein sequence ID" value="MPM84497.1"/>
    <property type="molecule type" value="Genomic_DNA"/>
</dbReference>
<gene>
    <name evidence="1" type="ORF">SDC9_131569</name>
</gene>
<accession>A0A645D5L7</accession>
<dbReference type="AlphaFoldDB" id="A0A645D5L7"/>
<comment type="caution">
    <text evidence="1">The sequence shown here is derived from an EMBL/GenBank/DDBJ whole genome shotgun (WGS) entry which is preliminary data.</text>
</comment>
<evidence type="ECO:0000313" key="1">
    <source>
        <dbReference type="EMBL" id="MPM84497.1"/>
    </source>
</evidence>
<organism evidence="1">
    <name type="scientific">bioreactor metagenome</name>
    <dbReference type="NCBI Taxonomy" id="1076179"/>
    <lineage>
        <taxon>unclassified sequences</taxon>
        <taxon>metagenomes</taxon>
        <taxon>ecological metagenomes</taxon>
    </lineage>
</organism>
<protein>
    <submittedName>
        <fullName evidence="1">Uncharacterized protein</fullName>
    </submittedName>
</protein>
<sequence>MGQTNHLSYVAEVASNMVGFGSGYPFNTLNRGMQIRFETKLAEKIKFLAAAEMYSGHKSLGPASAQAQAGIPDLHAQLKFGDASTLFGGVTVGYKFFKPRNTDGDKNSISTTISAFDISIFAKAVIGKGYSVKLWGIYGENLSMFNMLGGYGKIAYTGPDPLDFDYTNLRTLSAWAEFETPSYNNFNFGLFYGYQKNCGTNEKLDTSTYGLNYLYFSDQKLEWFSRVSPRITYSLSKKLIFGLEYNLTFAKWSKSVDANMKPLASFDVNHNNRLEFMAKLNF</sequence>